<keyword evidence="3" id="KW-1185">Reference proteome</keyword>
<protein>
    <recommendedName>
        <fullName evidence="1">Endonuclease/exonuclease/phosphatase domain-containing protein</fullName>
    </recommendedName>
</protein>
<feature type="domain" description="Endonuclease/exonuclease/phosphatase" evidence="1">
    <location>
        <begin position="9"/>
        <end position="298"/>
    </location>
</feature>
<reference evidence="2" key="1">
    <citation type="submission" date="2023-10" db="EMBL/GenBank/DDBJ databases">
        <authorList>
            <person name="Chen Y."/>
            <person name="Shah S."/>
            <person name="Dougan E. K."/>
            <person name="Thang M."/>
            <person name="Chan C."/>
        </authorList>
    </citation>
    <scope>NUCLEOTIDE SEQUENCE [LARGE SCALE GENOMIC DNA]</scope>
</reference>
<accession>A0ABN9SY34</accession>
<organism evidence="2 3">
    <name type="scientific">Prorocentrum cordatum</name>
    <dbReference type="NCBI Taxonomy" id="2364126"/>
    <lineage>
        <taxon>Eukaryota</taxon>
        <taxon>Sar</taxon>
        <taxon>Alveolata</taxon>
        <taxon>Dinophyceae</taxon>
        <taxon>Prorocentrales</taxon>
        <taxon>Prorocentraceae</taxon>
        <taxon>Prorocentrum</taxon>
    </lineage>
</organism>
<sequence length="307" mass="32754">MDRPVRLLSQNVWNSFFAGGPGRGERLRALVEFLRGHEVDVVVVQEMFAMGLGPLVDCVDADAAAEAMRGLGFVYQTRPLETLPQVGQSSGLAVYSKLPIRREAHGVFSASCTRSLAARGPSCVWPTVTHRRAVSCKGWLGAELELPAARGQAPRRLMVLSTHLEHAHDPRWREVRERQWRELAARASALSEEGWGGSSLGPLVVLVGDFNVCGSEAGERLDGGAEYAALREALGAAGLPEALVEQARGLPTLRPEAGPAGLRCSLDHAFVSASLAARGARAAVLDTRGDDGLPVSDHCGVVVELCL</sequence>
<dbReference type="Gene3D" id="3.60.10.10">
    <property type="entry name" value="Endonuclease/exonuclease/phosphatase"/>
    <property type="match status" value="1"/>
</dbReference>
<dbReference type="EMBL" id="CAUYUJ010014159">
    <property type="protein sequence ID" value="CAK0837508.1"/>
    <property type="molecule type" value="Genomic_DNA"/>
</dbReference>
<name>A0ABN9SY34_9DINO</name>
<evidence type="ECO:0000313" key="3">
    <source>
        <dbReference type="Proteomes" id="UP001189429"/>
    </source>
</evidence>
<comment type="caution">
    <text evidence="2">The sequence shown here is derived from an EMBL/GenBank/DDBJ whole genome shotgun (WGS) entry which is preliminary data.</text>
</comment>
<gene>
    <name evidence="2" type="ORF">PCOR1329_LOCUS33685</name>
</gene>
<dbReference type="InterPro" id="IPR005135">
    <property type="entry name" value="Endo/exonuclease/phosphatase"/>
</dbReference>
<evidence type="ECO:0000313" key="2">
    <source>
        <dbReference type="EMBL" id="CAK0837508.1"/>
    </source>
</evidence>
<evidence type="ECO:0000259" key="1">
    <source>
        <dbReference type="Pfam" id="PF03372"/>
    </source>
</evidence>
<dbReference type="InterPro" id="IPR036691">
    <property type="entry name" value="Endo/exonu/phosph_ase_sf"/>
</dbReference>
<proteinExistence type="predicted"/>
<dbReference type="SUPFAM" id="SSF56219">
    <property type="entry name" value="DNase I-like"/>
    <property type="match status" value="1"/>
</dbReference>
<dbReference type="Pfam" id="PF03372">
    <property type="entry name" value="Exo_endo_phos"/>
    <property type="match status" value="1"/>
</dbReference>
<dbReference type="Proteomes" id="UP001189429">
    <property type="component" value="Unassembled WGS sequence"/>
</dbReference>